<proteinExistence type="predicted"/>
<dbReference type="AlphaFoldDB" id="A0A8J3I5Y7"/>
<evidence type="ECO:0000313" key="1">
    <source>
        <dbReference type="EMBL" id="GHO50942.1"/>
    </source>
</evidence>
<dbReference type="RefSeq" id="WP_220199895.1">
    <property type="nucleotide sequence ID" value="NZ_BNJF01000010.1"/>
</dbReference>
<dbReference type="Proteomes" id="UP000612362">
    <property type="component" value="Unassembled WGS sequence"/>
</dbReference>
<keyword evidence="2" id="KW-1185">Reference proteome</keyword>
<gene>
    <name evidence="1" type="ORF">KSX_91050</name>
</gene>
<dbReference type="EMBL" id="BNJF01000010">
    <property type="protein sequence ID" value="GHO50942.1"/>
    <property type="molecule type" value="Genomic_DNA"/>
</dbReference>
<sequence length="181" mass="20786">MQSQEIEAYLAELGQELQGLAVKRPIRILLIGGAFMLTQLRNRVATKDVDVLLKDTVDSPASPSYLTFKAAIRQVANRHQIPPTWLNDLMGEFLHTMGTVPAGRLWRRYGMLEVYIPPRRYILALKLFAGRDKDREDIQALCKDLGVQTRKQAQNLLDEYIPDRRVQELNDVEETLDDFFS</sequence>
<name>A0A8J3I5Y7_9CHLR</name>
<organism evidence="1 2">
    <name type="scientific">Ktedonospora formicarum</name>
    <dbReference type="NCBI Taxonomy" id="2778364"/>
    <lineage>
        <taxon>Bacteria</taxon>
        <taxon>Bacillati</taxon>
        <taxon>Chloroflexota</taxon>
        <taxon>Ktedonobacteria</taxon>
        <taxon>Ktedonobacterales</taxon>
        <taxon>Ktedonobacteraceae</taxon>
        <taxon>Ktedonospora</taxon>
    </lineage>
</organism>
<comment type="caution">
    <text evidence="1">The sequence shown here is derived from an EMBL/GenBank/DDBJ whole genome shotgun (WGS) entry which is preliminary data.</text>
</comment>
<reference evidence="1" key="1">
    <citation type="submission" date="2020-10" db="EMBL/GenBank/DDBJ databases">
        <title>Taxonomic study of unclassified bacteria belonging to the class Ktedonobacteria.</title>
        <authorList>
            <person name="Yabe S."/>
            <person name="Wang C.M."/>
            <person name="Zheng Y."/>
            <person name="Sakai Y."/>
            <person name="Cavaletti L."/>
            <person name="Monciardini P."/>
            <person name="Donadio S."/>
        </authorList>
    </citation>
    <scope>NUCLEOTIDE SEQUENCE</scope>
    <source>
        <strain evidence="1">SOSP1-1</strain>
    </source>
</reference>
<evidence type="ECO:0000313" key="2">
    <source>
        <dbReference type="Proteomes" id="UP000612362"/>
    </source>
</evidence>
<accession>A0A8J3I5Y7</accession>
<protein>
    <submittedName>
        <fullName evidence="1">Uncharacterized protein</fullName>
    </submittedName>
</protein>